<dbReference type="RefSeq" id="WP_033297720.1">
    <property type="nucleotide sequence ID" value="NZ_JBHSJE010000001.1"/>
</dbReference>
<feature type="region of interest" description="Disordered" evidence="1">
    <location>
        <begin position="228"/>
        <end position="251"/>
    </location>
</feature>
<keyword evidence="2" id="KW-0812">Transmembrane</keyword>
<evidence type="ECO:0000256" key="1">
    <source>
        <dbReference type="SAM" id="MobiDB-lite"/>
    </source>
</evidence>
<comment type="caution">
    <text evidence="4">The sequence shown here is derived from an EMBL/GenBank/DDBJ whole genome shotgun (WGS) entry which is preliminary data.</text>
</comment>
<evidence type="ECO:0000313" key="4">
    <source>
        <dbReference type="EMBL" id="MFC4977573.1"/>
    </source>
</evidence>
<evidence type="ECO:0000313" key="5">
    <source>
        <dbReference type="Proteomes" id="UP001595908"/>
    </source>
</evidence>
<evidence type="ECO:0000256" key="2">
    <source>
        <dbReference type="SAM" id="Phobius"/>
    </source>
</evidence>
<feature type="domain" description="HTH cro/C1-type" evidence="3">
    <location>
        <begin position="21"/>
        <end position="76"/>
    </location>
</feature>
<evidence type="ECO:0000259" key="3">
    <source>
        <dbReference type="SMART" id="SM00530"/>
    </source>
</evidence>
<dbReference type="Proteomes" id="UP001595908">
    <property type="component" value="Unassembled WGS sequence"/>
</dbReference>
<organism evidence="4 5">
    <name type="scientific">Streptomyces atroolivaceus</name>
    <dbReference type="NCBI Taxonomy" id="66869"/>
    <lineage>
        <taxon>Bacteria</taxon>
        <taxon>Bacillati</taxon>
        <taxon>Actinomycetota</taxon>
        <taxon>Actinomycetes</taxon>
        <taxon>Kitasatosporales</taxon>
        <taxon>Streptomycetaceae</taxon>
        <taxon>Streptomyces</taxon>
    </lineage>
</organism>
<dbReference type="Pfam" id="PF10901">
    <property type="entry name" value="DUF2690"/>
    <property type="match status" value="1"/>
</dbReference>
<dbReference type="InterPro" id="IPR001387">
    <property type="entry name" value="Cro/C1-type_HTH"/>
</dbReference>
<feature type="compositionally biased region" description="Low complexity" evidence="1">
    <location>
        <begin position="127"/>
        <end position="139"/>
    </location>
</feature>
<dbReference type="SUPFAM" id="SSF47413">
    <property type="entry name" value="lambda repressor-like DNA-binding domains"/>
    <property type="match status" value="1"/>
</dbReference>
<reference evidence="5" key="1">
    <citation type="journal article" date="2019" name="Int. J. Syst. Evol. Microbiol.">
        <title>The Global Catalogue of Microorganisms (GCM) 10K type strain sequencing project: providing services to taxonomists for standard genome sequencing and annotation.</title>
        <authorList>
            <consortium name="The Broad Institute Genomics Platform"/>
            <consortium name="The Broad Institute Genome Sequencing Center for Infectious Disease"/>
            <person name="Wu L."/>
            <person name="Ma J."/>
        </authorList>
    </citation>
    <scope>NUCLEOTIDE SEQUENCE [LARGE SCALE GENOMIC DNA]</scope>
    <source>
        <strain evidence="5">ICMP 257</strain>
    </source>
</reference>
<dbReference type="SMART" id="SM00530">
    <property type="entry name" value="HTH_XRE"/>
    <property type="match status" value="1"/>
</dbReference>
<gene>
    <name evidence="4" type="ORF">ACFPL4_04245</name>
</gene>
<protein>
    <submittedName>
        <fullName evidence="4">DUF2690 domain-containing protein</fullName>
    </submittedName>
</protein>
<feature type="compositionally biased region" description="Gly residues" evidence="1">
    <location>
        <begin position="176"/>
        <end position="192"/>
    </location>
</feature>
<accession>A0ABV9V312</accession>
<dbReference type="InterPro" id="IPR010982">
    <property type="entry name" value="Lambda_DNA-bd_dom_sf"/>
</dbReference>
<feature type="region of interest" description="Disordered" evidence="1">
    <location>
        <begin position="127"/>
        <end position="194"/>
    </location>
</feature>
<keyword evidence="2" id="KW-0472">Membrane</keyword>
<feature type="transmembrane region" description="Helical" evidence="2">
    <location>
        <begin position="198"/>
        <end position="218"/>
    </location>
</feature>
<sequence>MPRWKALPEELDPQMREFVGQLRRLVDRSGMSLAAVADRTGYSRTSWERYLGGRLLPPRGAIVALAEVTGTQQHHLTTMWELAERAWSRSEMRHDMTMEAIRISQARAALGEAGVAAAPVASRRAARSAGAGTGVSTAAGPGGGGWDAGRPPSVPVQRGTVPRIPQQPRPGPATGPDGGGLRTDGGDGGRQGSGRRRVTVVLAGLVGALLLIAGAVLLTGPGGDDDAGAVAATPSAEPGTSAPQAPAGVGCSGADCTGQDPETMGCGGQFADTVARAAVGGGLVEVRYSEACGAAWARITQASLGDIVQITSGTSEQDGTVYADAEAYTPMVAVEKASDVEACATLASGTTGCTTPE</sequence>
<keyword evidence="2" id="KW-1133">Transmembrane helix</keyword>
<proteinExistence type="predicted"/>
<keyword evidence="5" id="KW-1185">Reference proteome</keyword>
<name>A0ABV9V312_STRAZ</name>
<dbReference type="InterPro" id="IPR021224">
    <property type="entry name" value="DUF2690"/>
</dbReference>
<dbReference type="GeneID" id="31232009"/>
<dbReference type="EMBL" id="JBHSJE010000001">
    <property type="protein sequence ID" value="MFC4977573.1"/>
    <property type="molecule type" value="Genomic_DNA"/>
</dbReference>
<dbReference type="Pfam" id="PF13560">
    <property type="entry name" value="HTH_31"/>
    <property type="match status" value="1"/>
</dbReference>
<dbReference type="CDD" id="cd00093">
    <property type="entry name" value="HTH_XRE"/>
    <property type="match status" value="1"/>
</dbReference>